<name>A0A8J5JUV6_HOMAM</name>
<dbReference type="AlphaFoldDB" id="A0A8J5JUV6"/>
<proteinExistence type="predicted"/>
<dbReference type="EMBL" id="JAHLQT010029167">
    <property type="protein sequence ID" value="KAG7161504.1"/>
    <property type="molecule type" value="Genomic_DNA"/>
</dbReference>
<dbReference type="Proteomes" id="UP000747542">
    <property type="component" value="Unassembled WGS sequence"/>
</dbReference>
<accession>A0A8J5JUV6</accession>
<evidence type="ECO:0000313" key="2">
    <source>
        <dbReference type="Proteomes" id="UP000747542"/>
    </source>
</evidence>
<protein>
    <submittedName>
        <fullName evidence="1">Uncharacterized protein</fullName>
    </submittedName>
</protein>
<reference evidence="1" key="1">
    <citation type="journal article" date="2021" name="Sci. Adv.">
        <title>The American lobster genome reveals insights on longevity, neural, and immune adaptations.</title>
        <authorList>
            <person name="Polinski J.M."/>
            <person name="Zimin A.V."/>
            <person name="Clark K.F."/>
            <person name="Kohn A.B."/>
            <person name="Sadowski N."/>
            <person name="Timp W."/>
            <person name="Ptitsyn A."/>
            <person name="Khanna P."/>
            <person name="Romanova D.Y."/>
            <person name="Williams P."/>
            <person name="Greenwood S.J."/>
            <person name="Moroz L.L."/>
            <person name="Walt D.R."/>
            <person name="Bodnar A.G."/>
        </authorList>
    </citation>
    <scope>NUCLEOTIDE SEQUENCE</scope>
    <source>
        <strain evidence="1">GMGI-L3</strain>
    </source>
</reference>
<sequence>MFSAASLQSPSLLPPLSLPSEFQDQELVNCPLCPSYTPIKRNHEG</sequence>
<gene>
    <name evidence="1" type="ORF">Hamer_G031413</name>
</gene>
<comment type="caution">
    <text evidence="1">The sequence shown here is derived from an EMBL/GenBank/DDBJ whole genome shotgun (WGS) entry which is preliminary data.</text>
</comment>
<evidence type="ECO:0000313" key="1">
    <source>
        <dbReference type="EMBL" id="KAG7161504.1"/>
    </source>
</evidence>
<keyword evidence="2" id="KW-1185">Reference proteome</keyword>
<organism evidence="1 2">
    <name type="scientific">Homarus americanus</name>
    <name type="common">American lobster</name>
    <dbReference type="NCBI Taxonomy" id="6706"/>
    <lineage>
        <taxon>Eukaryota</taxon>
        <taxon>Metazoa</taxon>
        <taxon>Ecdysozoa</taxon>
        <taxon>Arthropoda</taxon>
        <taxon>Crustacea</taxon>
        <taxon>Multicrustacea</taxon>
        <taxon>Malacostraca</taxon>
        <taxon>Eumalacostraca</taxon>
        <taxon>Eucarida</taxon>
        <taxon>Decapoda</taxon>
        <taxon>Pleocyemata</taxon>
        <taxon>Astacidea</taxon>
        <taxon>Nephropoidea</taxon>
        <taxon>Nephropidae</taxon>
        <taxon>Homarus</taxon>
    </lineage>
</organism>